<name>A0AAV7PMI5_PLEWA</name>
<dbReference type="EMBL" id="JANPWB010000011">
    <property type="protein sequence ID" value="KAJ1128089.1"/>
    <property type="molecule type" value="Genomic_DNA"/>
</dbReference>
<dbReference type="Proteomes" id="UP001066276">
    <property type="component" value="Chromosome 7"/>
</dbReference>
<keyword evidence="2" id="KW-1185">Reference proteome</keyword>
<proteinExistence type="predicted"/>
<dbReference type="AlphaFoldDB" id="A0AAV7PMI5"/>
<protein>
    <submittedName>
        <fullName evidence="1">Uncharacterized protein</fullName>
    </submittedName>
</protein>
<sequence length="105" mass="10981">MQQLRAASHYDLLQTQTLANVKPTQRVSKDVAAAVLTFTPPPQDPSAGVSGQGRSQVCRAAPAARVWGNVHWAEEQPPQANGVLHKVPRVACGGGGGRQAVLAPP</sequence>
<gene>
    <name evidence="1" type="ORF">NDU88_006470</name>
</gene>
<comment type="caution">
    <text evidence="1">The sequence shown here is derived from an EMBL/GenBank/DDBJ whole genome shotgun (WGS) entry which is preliminary data.</text>
</comment>
<evidence type="ECO:0000313" key="2">
    <source>
        <dbReference type="Proteomes" id="UP001066276"/>
    </source>
</evidence>
<evidence type="ECO:0000313" key="1">
    <source>
        <dbReference type="EMBL" id="KAJ1128089.1"/>
    </source>
</evidence>
<reference evidence="1" key="1">
    <citation type="journal article" date="2022" name="bioRxiv">
        <title>Sequencing and chromosome-scale assembly of the giantPleurodeles waltlgenome.</title>
        <authorList>
            <person name="Brown T."/>
            <person name="Elewa A."/>
            <person name="Iarovenko S."/>
            <person name="Subramanian E."/>
            <person name="Araus A.J."/>
            <person name="Petzold A."/>
            <person name="Susuki M."/>
            <person name="Suzuki K.-i.T."/>
            <person name="Hayashi T."/>
            <person name="Toyoda A."/>
            <person name="Oliveira C."/>
            <person name="Osipova E."/>
            <person name="Leigh N.D."/>
            <person name="Simon A."/>
            <person name="Yun M.H."/>
        </authorList>
    </citation>
    <scope>NUCLEOTIDE SEQUENCE</scope>
    <source>
        <strain evidence="1">20211129_DDA</strain>
        <tissue evidence="1">Liver</tissue>
    </source>
</reference>
<organism evidence="1 2">
    <name type="scientific">Pleurodeles waltl</name>
    <name type="common">Iberian ribbed newt</name>
    <dbReference type="NCBI Taxonomy" id="8319"/>
    <lineage>
        <taxon>Eukaryota</taxon>
        <taxon>Metazoa</taxon>
        <taxon>Chordata</taxon>
        <taxon>Craniata</taxon>
        <taxon>Vertebrata</taxon>
        <taxon>Euteleostomi</taxon>
        <taxon>Amphibia</taxon>
        <taxon>Batrachia</taxon>
        <taxon>Caudata</taxon>
        <taxon>Salamandroidea</taxon>
        <taxon>Salamandridae</taxon>
        <taxon>Pleurodelinae</taxon>
        <taxon>Pleurodeles</taxon>
    </lineage>
</organism>
<accession>A0AAV7PMI5</accession>